<reference evidence="2" key="1">
    <citation type="submission" date="2021-04" db="EMBL/GenBank/DDBJ databases">
        <title>The complete genome sequence of Caulobacter sp. S6.</title>
        <authorList>
            <person name="Tang Y."/>
            <person name="Ouyang W."/>
            <person name="Liu Q."/>
            <person name="Huang B."/>
            <person name="Guo Z."/>
            <person name="Lei P."/>
        </authorList>
    </citation>
    <scope>NUCLEOTIDE SEQUENCE</scope>
    <source>
        <strain evidence="2">S6</strain>
    </source>
</reference>
<gene>
    <name evidence="2" type="ORF">KCG34_08110</name>
</gene>
<dbReference type="SUPFAM" id="SSF56524">
    <property type="entry name" value="Oxidoreductase molybdopterin-binding domain"/>
    <property type="match status" value="1"/>
</dbReference>
<dbReference type="InterPro" id="IPR000572">
    <property type="entry name" value="OxRdtase_Mopterin-bd_dom"/>
</dbReference>
<evidence type="ECO:0000259" key="1">
    <source>
        <dbReference type="Pfam" id="PF00174"/>
    </source>
</evidence>
<accession>A0A975IXV6</accession>
<dbReference type="InterPro" id="IPR036374">
    <property type="entry name" value="OxRdtase_Mopterin-bd_sf"/>
</dbReference>
<dbReference type="PANTHER" id="PTHR43032">
    <property type="entry name" value="PROTEIN-METHIONINE-SULFOXIDE REDUCTASE"/>
    <property type="match status" value="1"/>
</dbReference>
<proteinExistence type="predicted"/>
<keyword evidence="3" id="KW-1185">Reference proteome</keyword>
<dbReference type="KEGG" id="caul:KCG34_08110"/>
<evidence type="ECO:0000313" key="3">
    <source>
        <dbReference type="Proteomes" id="UP000676409"/>
    </source>
</evidence>
<feature type="domain" description="Oxidoreductase molybdopterin-binding" evidence="1">
    <location>
        <begin position="92"/>
        <end position="232"/>
    </location>
</feature>
<protein>
    <submittedName>
        <fullName evidence="2">Molybdopterin-binding protein</fullName>
    </submittedName>
</protein>
<dbReference type="Gene3D" id="3.90.420.10">
    <property type="entry name" value="Oxidoreductase, molybdopterin-binding domain"/>
    <property type="match status" value="1"/>
</dbReference>
<name>A0A975IXV6_9CAUL</name>
<dbReference type="PANTHER" id="PTHR43032:SF2">
    <property type="entry name" value="BLL0505 PROTEIN"/>
    <property type="match status" value="1"/>
</dbReference>
<dbReference type="Proteomes" id="UP000676409">
    <property type="component" value="Chromosome"/>
</dbReference>
<dbReference type="EMBL" id="CP073078">
    <property type="protein sequence ID" value="QUD89821.1"/>
    <property type="molecule type" value="Genomic_DNA"/>
</dbReference>
<evidence type="ECO:0000313" key="2">
    <source>
        <dbReference type="EMBL" id="QUD89821.1"/>
    </source>
</evidence>
<dbReference type="RefSeq" id="WP_211939873.1">
    <property type="nucleotide sequence ID" value="NZ_CP073078.1"/>
</dbReference>
<dbReference type="CDD" id="cd02108">
    <property type="entry name" value="bact_SO_family_Moco"/>
    <property type="match status" value="1"/>
</dbReference>
<dbReference type="PROSITE" id="PS51257">
    <property type="entry name" value="PROKAR_LIPOPROTEIN"/>
    <property type="match status" value="1"/>
</dbReference>
<dbReference type="Pfam" id="PF00174">
    <property type="entry name" value="Oxidored_molyb"/>
    <property type="match status" value="1"/>
</dbReference>
<organism evidence="2 3">
    <name type="scientific">Phenylobacterium montanum</name>
    <dbReference type="NCBI Taxonomy" id="2823693"/>
    <lineage>
        <taxon>Bacteria</taxon>
        <taxon>Pseudomonadati</taxon>
        <taxon>Pseudomonadota</taxon>
        <taxon>Alphaproteobacteria</taxon>
        <taxon>Caulobacterales</taxon>
        <taxon>Caulobacteraceae</taxon>
        <taxon>Phenylobacterium</taxon>
    </lineage>
</organism>
<sequence length="256" mass="28099">MAGPDRRQTWRGLAALAASALSGCDRLSSSPGVISGLGRAEALTRRAQRFLVPRTALAAEFTRADISGDFRANGTTDPDDDDYRRLAAAGFADWRLEVGGLVERPLRLSLAELRHRPARTQITRHDCVEGWSGVAEWTGAPLGPLLAEARLKPAARFVVLYCADSLEVTLDGTGQYYESIDLIDAHHPQTILAYEMNGQPLPIAHGAPLRLRVERQLGYKMAKYVMRIEAVDSFAGIGRGKGGYWEDRGYEWYAGV</sequence>
<dbReference type="AlphaFoldDB" id="A0A975IXV6"/>